<organism evidence="2 3">
    <name type="scientific">Geoalkalibacter subterraneus</name>
    <dbReference type="NCBI Taxonomy" id="483547"/>
    <lineage>
        <taxon>Bacteria</taxon>
        <taxon>Pseudomonadati</taxon>
        <taxon>Thermodesulfobacteriota</taxon>
        <taxon>Desulfuromonadia</taxon>
        <taxon>Desulfuromonadales</taxon>
        <taxon>Geoalkalibacteraceae</taxon>
        <taxon>Geoalkalibacter</taxon>
    </lineage>
</organism>
<name>A0A0B5FR93_9BACT</name>
<accession>A0A0B5FR93</accession>
<dbReference type="Proteomes" id="UP000035036">
    <property type="component" value="Chromosome"/>
</dbReference>
<evidence type="ECO:0000256" key="1">
    <source>
        <dbReference type="SAM" id="MobiDB-lite"/>
    </source>
</evidence>
<evidence type="ECO:0000313" key="2">
    <source>
        <dbReference type="EMBL" id="AJF07159.1"/>
    </source>
</evidence>
<dbReference type="EMBL" id="CP010311">
    <property type="protein sequence ID" value="AJF07159.1"/>
    <property type="molecule type" value="Genomic_DNA"/>
</dbReference>
<protein>
    <submittedName>
        <fullName evidence="2">Uncharacterized protein</fullName>
    </submittedName>
</protein>
<feature type="region of interest" description="Disordered" evidence="1">
    <location>
        <begin position="590"/>
        <end position="614"/>
    </location>
</feature>
<keyword evidence="3" id="KW-1185">Reference proteome</keyword>
<gene>
    <name evidence="2" type="ORF">GSUB_12095</name>
</gene>
<dbReference type="AlphaFoldDB" id="A0A0B5FR93"/>
<sequence>MTQQKIDVGRYPFRRAESTPRLLTEQGEISPPLVLWINRDSFMAGGILLLDDEAPEQCFSAGSACASALGVSHFVTWCATGLDLWHCQADKPPQRIKHLEAPAPGNASAEESHQVLQHLLEELKPLSVMGAIAPENLGAFYLANLCLSPLAAAEEELTETVRSARAKTPDMPNHPARRLAQSKGMLVLARLLALMRINQIPGNVRPEKLERAIELVLSYLPGPVITALGAFPAEPPLPYASAVRFHHLFRRLGQLRWGSDSQKVGKVLEILLHYQARSLGLPCIEATEPVAEGTLLINPASPRPAGTFSEAFQEPALRALSVLLRDHLELSHAQETSTDIFSLQTRSAPRNVEGGLVLLSEKITAAEREFFRLKLRTSWPNRRLSLAPKSPRYIWEAAHITGLAADGAVIRLTLPATWLVHAYGNSFYNLITEQFSIIRLETLSRSQLCLTLEKQPDLSCETILRGPCGSRAFNWHTLRQQPRSFLNLALRAPDCVLELLQQQRLSFNYGPEAFAAPPGIERFFASRLGGYLWKSLSPGHPLPSSGQVANECRRHLVPLPDPELLQRLAALSEPDAEKIEKAIQQNLGEFSGLPAPELTPGSDESATQRSKRIREEETAQIISEVFKDGVPRFPQNYLYDIYRPELQKFEVNGTLQQTSEFLGMFELTDSSGQVIQVEGEETARALELATFSEQTLIELPTDRHLTASIVGKYLDDLNRLQQDLLHQTYSRRDKPRLARQWARRIWNSLPLPPWEELEEPFTTKRS</sequence>
<proteinExistence type="predicted"/>
<dbReference type="STRING" id="483547.GSUB_12095"/>
<reference evidence="2 3" key="1">
    <citation type="journal article" date="2015" name="Genome Announc.">
        <title>Genomes of Geoalkalibacter ferrihydriticus Z-0531T and Geoalkalibacter subterraneus Red1T, Two Haloalkaliphilic Metal-Reducing Deltaproteobacteria.</title>
        <authorList>
            <person name="Badalamenti J.P."/>
            <person name="Krajmalnik-Brown R."/>
            <person name="Torres C.I."/>
            <person name="Bond D.R."/>
        </authorList>
    </citation>
    <scope>NUCLEOTIDE SEQUENCE [LARGE SCALE GENOMIC DNA]</scope>
    <source>
        <strain evidence="2 3">Red1</strain>
    </source>
</reference>
<evidence type="ECO:0000313" key="3">
    <source>
        <dbReference type="Proteomes" id="UP000035036"/>
    </source>
</evidence>
<dbReference type="HOGENOM" id="CLU_355578_0_0_7"/>
<dbReference type="KEGG" id="gsb:GSUB_12095"/>